<dbReference type="EMBL" id="RDQH01000343">
    <property type="protein sequence ID" value="RXH69005.1"/>
    <property type="molecule type" value="Genomic_DNA"/>
</dbReference>
<dbReference type="Proteomes" id="UP000290289">
    <property type="component" value="Chromosome 17"/>
</dbReference>
<organism evidence="2 3">
    <name type="scientific">Malus domestica</name>
    <name type="common">Apple</name>
    <name type="synonym">Pyrus malus</name>
    <dbReference type="NCBI Taxonomy" id="3750"/>
    <lineage>
        <taxon>Eukaryota</taxon>
        <taxon>Viridiplantae</taxon>
        <taxon>Streptophyta</taxon>
        <taxon>Embryophyta</taxon>
        <taxon>Tracheophyta</taxon>
        <taxon>Spermatophyta</taxon>
        <taxon>Magnoliopsida</taxon>
        <taxon>eudicotyledons</taxon>
        <taxon>Gunneridae</taxon>
        <taxon>Pentapetalae</taxon>
        <taxon>rosids</taxon>
        <taxon>fabids</taxon>
        <taxon>Rosales</taxon>
        <taxon>Rosaceae</taxon>
        <taxon>Amygdaloideae</taxon>
        <taxon>Maleae</taxon>
        <taxon>Malus</taxon>
    </lineage>
</organism>
<keyword evidence="3" id="KW-1185">Reference proteome</keyword>
<dbReference type="AlphaFoldDB" id="A0A498HHM6"/>
<evidence type="ECO:0000313" key="3">
    <source>
        <dbReference type="Proteomes" id="UP000290289"/>
    </source>
</evidence>
<gene>
    <name evidence="2" type="ORF">DVH24_031338</name>
</gene>
<evidence type="ECO:0000256" key="1">
    <source>
        <dbReference type="SAM" id="MobiDB-lite"/>
    </source>
</evidence>
<comment type="caution">
    <text evidence="2">The sequence shown here is derived from an EMBL/GenBank/DDBJ whole genome shotgun (WGS) entry which is preliminary data.</text>
</comment>
<evidence type="ECO:0000313" key="2">
    <source>
        <dbReference type="EMBL" id="RXH69005.1"/>
    </source>
</evidence>
<sequence>MNKDLDLNFNRRTQELHRLRPLIGLLPPRLQFSTARTSGSILLDLFHCYLCFALPLTSPSSLLPTTRKPRKRSSTPSPPSLSQRSSENPESNSLSSLLMSTAHTISAPRSSAPRSSSATRSPAGVRVQGHPQGVHVLRRKVEGCGKSWRRHQQHGWLG</sequence>
<reference evidence="2 3" key="1">
    <citation type="submission" date="2018-10" db="EMBL/GenBank/DDBJ databases">
        <title>A high-quality apple genome assembly.</title>
        <authorList>
            <person name="Hu J."/>
        </authorList>
    </citation>
    <scope>NUCLEOTIDE SEQUENCE [LARGE SCALE GENOMIC DNA]</scope>
    <source>
        <strain evidence="3">cv. HFTH1</strain>
        <tissue evidence="2">Young leaf</tissue>
    </source>
</reference>
<protein>
    <submittedName>
        <fullName evidence="2">Uncharacterized protein</fullName>
    </submittedName>
</protein>
<name>A0A498HHM6_MALDO</name>
<feature type="compositionally biased region" description="Low complexity" evidence="1">
    <location>
        <begin position="80"/>
        <end position="123"/>
    </location>
</feature>
<proteinExistence type="predicted"/>
<accession>A0A498HHM6</accession>
<feature type="region of interest" description="Disordered" evidence="1">
    <location>
        <begin position="58"/>
        <end position="136"/>
    </location>
</feature>